<dbReference type="HOGENOM" id="CLU_1229890_0_0_1"/>
<proteinExistence type="predicted"/>
<accession>S8BM20</accession>
<name>S8BM20_DACHA</name>
<protein>
    <recommendedName>
        <fullName evidence="4">Ubiquitin 3 binding protein But2 C-terminal domain-containing protein</fullName>
    </recommendedName>
</protein>
<keyword evidence="1" id="KW-0732">Signal</keyword>
<feature type="signal peptide" evidence="1">
    <location>
        <begin position="1"/>
        <end position="16"/>
    </location>
</feature>
<dbReference type="OrthoDB" id="5294624at2759"/>
<dbReference type="AlphaFoldDB" id="S8BM20"/>
<reference evidence="2 3" key="1">
    <citation type="journal article" date="2013" name="PLoS Genet.">
        <title>Genomic mechanisms accounting for the adaptation to parasitism in nematode-trapping fungi.</title>
        <authorList>
            <person name="Meerupati T."/>
            <person name="Andersson K.M."/>
            <person name="Friman E."/>
            <person name="Kumar D."/>
            <person name="Tunlid A."/>
            <person name="Ahren D."/>
        </authorList>
    </citation>
    <scope>NUCLEOTIDE SEQUENCE [LARGE SCALE GENOMIC DNA]</scope>
    <source>
        <strain evidence="2 3">CBS 200.50</strain>
    </source>
</reference>
<sequence length="225" mass="24865">MKYTIALAALTAVASSLPTPQLPQIINAGPFSLQIAAPGSDLHELFIEILPTPRNSENGKILAITSASKTPNERFELQYNKPVEDPRVPQFGRLIYTPEATPETCKFFLCPTQATPAGYDQDFGPTEYVRDNMRAMFFSPGPASPALSAPPPNGQTLDAPKGDQLQIWTDFQIDFNGFLILNGKSSWYACPTKYPLESSEVYTSIWWSEGSVSDTRCQKIKVRRA</sequence>
<dbReference type="Proteomes" id="UP000015100">
    <property type="component" value="Unassembled WGS sequence"/>
</dbReference>
<reference evidence="3" key="2">
    <citation type="submission" date="2013-04" db="EMBL/GenBank/DDBJ databases">
        <title>Genomic mechanisms accounting for the adaptation to parasitism in nematode-trapping fungi.</title>
        <authorList>
            <person name="Ahren D.G."/>
        </authorList>
    </citation>
    <scope>NUCLEOTIDE SEQUENCE [LARGE SCALE GENOMIC DNA]</scope>
    <source>
        <strain evidence="3">CBS 200.50</strain>
    </source>
</reference>
<keyword evidence="3" id="KW-1185">Reference proteome</keyword>
<gene>
    <name evidence="2" type="ORF">H072_10177</name>
</gene>
<dbReference type="OMA" id="INAGPFS"/>
<dbReference type="EMBL" id="AQGS01000935">
    <property type="protein sequence ID" value="EPS36302.1"/>
    <property type="molecule type" value="Genomic_DNA"/>
</dbReference>
<evidence type="ECO:0000313" key="3">
    <source>
        <dbReference type="Proteomes" id="UP000015100"/>
    </source>
</evidence>
<feature type="chain" id="PRO_5004561245" description="Ubiquitin 3 binding protein But2 C-terminal domain-containing protein" evidence="1">
    <location>
        <begin position="17"/>
        <end position="225"/>
    </location>
</feature>
<evidence type="ECO:0000313" key="2">
    <source>
        <dbReference type="EMBL" id="EPS36302.1"/>
    </source>
</evidence>
<comment type="caution">
    <text evidence="2">The sequence shown here is derived from an EMBL/GenBank/DDBJ whole genome shotgun (WGS) entry which is preliminary data.</text>
</comment>
<evidence type="ECO:0008006" key="4">
    <source>
        <dbReference type="Google" id="ProtNLM"/>
    </source>
</evidence>
<organism evidence="2 3">
    <name type="scientific">Dactylellina haptotyla (strain CBS 200.50)</name>
    <name type="common">Nematode-trapping fungus</name>
    <name type="synonym">Monacrosporium haptotylum</name>
    <dbReference type="NCBI Taxonomy" id="1284197"/>
    <lineage>
        <taxon>Eukaryota</taxon>
        <taxon>Fungi</taxon>
        <taxon>Dikarya</taxon>
        <taxon>Ascomycota</taxon>
        <taxon>Pezizomycotina</taxon>
        <taxon>Orbiliomycetes</taxon>
        <taxon>Orbiliales</taxon>
        <taxon>Orbiliaceae</taxon>
        <taxon>Dactylellina</taxon>
    </lineage>
</organism>
<evidence type="ECO:0000256" key="1">
    <source>
        <dbReference type="SAM" id="SignalP"/>
    </source>
</evidence>